<evidence type="ECO:0000256" key="9">
    <source>
        <dbReference type="PROSITE-ProRule" id="PRU01240"/>
    </source>
</evidence>
<dbReference type="PROSITE" id="PS00138">
    <property type="entry name" value="SUBTILASE_SER"/>
    <property type="match status" value="1"/>
</dbReference>
<feature type="domain" description="Subtilisin-like protease fibronectin type-III" evidence="13">
    <location>
        <begin position="679"/>
        <end position="773"/>
    </location>
</feature>
<reference evidence="14 15" key="1">
    <citation type="journal article" date="2017" name="Nature">
        <title>The Apostasia genome and the evolution of orchids.</title>
        <authorList>
            <person name="Zhang G.Q."/>
            <person name="Liu K.W."/>
            <person name="Li Z."/>
            <person name="Lohaus R."/>
            <person name="Hsiao Y.Y."/>
            <person name="Niu S.C."/>
            <person name="Wang J.Y."/>
            <person name="Lin Y.C."/>
            <person name="Xu Q."/>
            <person name="Chen L.J."/>
            <person name="Yoshida K."/>
            <person name="Fujiwara S."/>
            <person name="Wang Z.W."/>
            <person name="Zhang Y.Q."/>
            <person name="Mitsuda N."/>
            <person name="Wang M."/>
            <person name="Liu G.H."/>
            <person name="Pecoraro L."/>
            <person name="Huang H.X."/>
            <person name="Xiao X.J."/>
            <person name="Lin M."/>
            <person name="Wu X.Y."/>
            <person name="Wu W.L."/>
            <person name="Chen Y.Y."/>
            <person name="Chang S.B."/>
            <person name="Sakamoto S."/>
            <person name="Ohme-Takagi M."/>
            <person name="Yagi M."/>
            <person name="Zeng S.J."/>
            <person name="Shen C.Y."/>
            <person name="Yeh C.M."/>
            <person name="Luo Y.B."/>
            <person name="Tsai W.C."/>
            <person name="Van de Peer Y."/>
            <person name="Liu Z.J."/>
        </authorList>
    </citation>
    <scope>NUCLEOTIDE SEQUENCE [LARGE SCALE GENOMIC DNA]</scope>
    <source>
        <strain evidence="15">cv. Shenzhen</strain>
        <tissue evidence="14">Stem</tissue>
    </source>
</reference>
<dbReference type="GO" id="GO:0006508">
    <property type="term" value="P:proteolysis"/>
    <property type="evidence" value="ECO:0007669"/>
    <property type="project" value="UniProtKB-KW"/>
</dbReference>
<evidence type="ECO:0000256" key="3">
    <source>
        <dbReference type="ARBA" id="ARBA00022670"/>
    </source>
</evidence>
<feature type="active site" description="Charge relay system" evidence="8 9">
    <location>
        <position position="126"/>
    </location>
</feature>
<dbReference type="CDD" id="cd04852">
    <property type="entry name" value="Peptidases_S8_3"/>
    <property type="match status" value="1"/>
</dbReference>
<feature type="domain" description="Peptidase S8/S53" evidence="11">
    <location>
        <begin position="117"/>
        <end position="598"/>
    </location>
</feature>
<evidence type="ECO:0000256" key="7">
    <source>
        <dbReference type="ARBA" id="ARBA00023180"/>
    </source>
</evidence>
<evidence type="ECO:0000256" key="4">
    <source>
        <dbReference type="ARBA" id="ARBA00022729"/>
    </source>
</evidence>
<evidence type="ECO:0000256" key="1">
    <source>
        <dbReference type="ARBA" id="ARBA00004613"/>
    </source>
</evidence>
<dbReference type="PRINTS" id="PR00723">
    <property type="entry name" value="SUBTILISIN"/>
</dbReference>
<proteinExistence type="inferred from homology"/>
<evidence type="ECO:0000256" key="8">
    <source>
        <dbReference type="PIRSR" id="PIRSR615500-1"/>
    </source>
</evidence>
<dbReference type="InterPro" id="IPR041469">
    <property type="entry name" value="Subtilisin-like_FN3"/>
</dbReference>
<dbReference type="OrthoDB" id="640735at2759"/>
<feature type="active site" description="Charge relay system" evidence="8 9">
    <location>
        <position position="562"/>
    </location>
</feature>
<evidence type="ECO:0000259" key="12">
    <source>
        <dbReference type="Pfam" id="PF05922"/>
    </source>
</evidence>
<feature type="active site" description="Charge relay system" evidence="8 9">
    <location>
        <position position="200"/>
    </location>
</feature>
<name>A0A2I0ATL6_9ASPA</name>
<evidence type="ECO:0000256" key="5">
    <source>
        <dbReference type="ARBA" id="ARBA00022801"/>
    </source>
</evidence>
<feature type="domain" description="Inhibitor I9" evidence="12">
    <location>
        <begin position="25"/>
        <end position="80"/>
    </location>
</feature>
<dbReference type="Proteomes" id="UP000236161">
    <property type="component" value="Unassembled WGS sequence"/>
</dbReference>
<dbReference type="InterPro" id="IPR000209">
    <property type="entry name" value="Peptidase_S8/S53_dom"/>
</dbReference>
<dbReference type="Pfam" id="PF17766">
    <property type="entry name" value="fn3_6"/>
    <property type="match status" value="1"/>
</dbReference>
<evidence type="ECO:0000259" key="13">
    <source>
        <dbReference type="Pfam" id="PF17766"/>
    </source>
</evidence>
<comment type="subcellular location">
    <subcellularLocation>
        <location evidence="1">Secreted</location>
    </subcellularLocation>
</comment>
<dbReference type="PROSITE" id="PS00136">
    <property type="entry name" value="SUBTILASE_ASP"/>
    <property type="match status" value="1"/>
</dbReference>
<evidence type="ECO:0000313" key="15">
    <source>
        <dbReference type="Proteomes" id="UP000236161"/>
    </source>
</evidence>
<dbReference type="SUPFAM" id="SSF52743">
    <property type="entry name" value="Subtilisin-like"/>
    <property type="match status" value="1"/>
</dbReference>
<evidence type="ECO:0000256" key="6">
    <source>
        <dbReference type="ARBA" id="ARBA00022825"/>
    </source>
</evidence>
<dbReference type="InterPro" id="IPR034197">
    <property type="entry name" value="Peptidases_S8_3"/>
</dbReference>
<evidence type="ECO:0000256" key="10">
    <source>
        <dbReference type="RuleBase" id="RU003355"/>
    </source>
</evidence>
<keyword evidence="7" id="KW-0325">Glycoprotein</keyword>
<dbReference type="InterPro" id="IPR045051">
    <property type="entry name" value="SBT"/>
</dbReference>
<dbReference type="InterPro" id="IPR015500">
    <property type="entry name" value="Peptidase_S8_subtilisin-rel"/>
</dbReference>
<dbReference type="GO" id="GO:0005576">
    <property type="term" value="C:extracellular region"/>
    <property type="evidence" value="ECO:0007669"/>
    <property type="project" value="UniProtKB-SubCell"/>
</dbReference>
<dbReference type="InterPro" id="IPR010259">
    <property type="entry name" value="S8pro/Inhibitor_I9"/>
</dbReference>
<dbReference type="CDD" id="cd02120">
    <property type="entry name" value="PA_subtilisin_like"/>
    <property type="match status" value="1"/>
</dbReference>
<gene>
    <name evidence="14" type="primary">ARA12</name>
    <name evidence="14" type="ORF">AXF42_Ash000982</name>
</gene>
<comment type="similarity">
    <text evidence="2 9 10">Belongs to the peptidase S8 family.</text>
</comment>
<dbReference type="PANTHER" id="PTHR10795">
    <property type="entry name" value="PROPROTEIN CONVERTASE SUBTILISIN/KEXIN"/>
    <property type="match status" value="1"/>
</dbReference>
<keyword evidence="6 9" id="KW-0720">Serine protease</keyword>
<dbReference type="Pfam" id="PF05922">
    <property type="entry name" value="Inhibitor_I9"/>
    <property type="match status" value="1"/>
</dbReference>
<dbReference type="EMBL" id="KZ451950">
    <property type="protein sequence ID" value="PKA58889.1"/>
    <property type="molecule type" value="Genomic_DNA"/>
</dbReference>
<dbReference type="AlphaFoldDB" id="A0A2I0ATL6"/>
<dbReference type="Gene3D" id="3.50.30.30">
    <property type="match status" value="1"/>
</dbReference>
<evidence type="ECO:0000256" key="2">
    <source>
        <dbReference type="ARBA" id="ARBA00011073"/>
    </source>
</evidence>
<keyword evidence="15" id="KW-1185">Reference proteome</keyword>
<protein>
    <submittedName>
        <fullName evidence="14">Subtilisin-like protease</fullName>
    </submittedName>
</protein>
<keyword evidence="3 9" id="KW-0645">Protease</keyword>
<dbReference type="InterPro" id="IPR036852">
    <property type="entry name" value="Peptidase_S8/S53_dom_sf"/>
</dbReference>
<dbReference type="STRING" id="1088818.A0A2I0ATL6"/>
<dbReference type="GO" id="GO:0004252">
    <property type="term" value="F:serine-type endopeptidase activity"/>
    <property type="evidence" value="ECO:0007669"/>
    <property type="project" value="UniProtKB-UniRule"/>
</dbReference>
<dbReference type="InterPro" id="IPR023828">
    <property type="entry name" value="Peptidase_S8_Ser-AS"/>
</dbReference>
<keyword evidence="5 9" id="KW-0378">Hydrolase</keyword>
<keyword evidence="4" id="KW-0732">Signal</keyword>
<evidence type="ECO:0000313" key="14">
    <source>
        <dbReference type="EMBL" id="PKA58889.1"/>
    </source>
</evidence>
<dbReference type="Pfam" id="PF00082">
    <property type="entry name" value="Peptidase_S8"/>
    <property type="match status" value="1"/>
</dbReference>
<evidence type="ECO:0000259" key="11">
    <source>
        <dbReference type="Pfam" id="PF00082"/>
    </source>
</evidence>
<accession>A0A2I0ATL6</accession>
<dbReference type="Gene3D" id="3.40.50.200">
    <property type="entry name" value="Peptidase S8/S53 domain"/>
    <property type="match status" value="1"/>
</dbReference>
<dbReference type="InterPro" id="IPR023827">
    <property type="entry name" value="Peptidase_S8_Asp-AS"/>
</dbReference>
<dbReference type="PROSITE" id="PS51892">
    <property type="entry name" value="SUBTILASE"/>
    <property type="match status" value="1"/>
</dbReference>
<sequence>MVVMEDDPVITYKATKSHFMSGDVEKYKERVIIRHDIFLQSILPAGSYTKLYSYTHLLNGFALHATSEETIEILRNTRRIRLLQEDVKISKLTTHTPDYLGISAGAWPAVGGAENAGGGVVIGFVDTGINPNHPSFANLRPKSSPKSTKYKGKCQIGEGFSVSSCNGKIIGAQFFARAAIAAGDFNASCDYASPFDTDGHGSHTASTAAGNYRIAVLSNGYNYGYASGMAPGARIAVYKAVYSFGGYMSDVVAAIDQAVEDGVDILSLSIGPSAIPTGPASFLDILEMELLFAARAGVSVIQAAGNGGPDESSVLSFSPWVISVAASTTDRKYNNSLVLGSGDTLSGAGLSPPTPADGGLCPIAAAEDVAGGNGSYIASQDCQRPELFIPSLAEGKLIICSYSGDFILTPASITAIADAVKEIGAAGFIFTSDRSASGRPMQGPMLPLSVPGIFLCDREASQALWEYYDSQTTRSMNGQVLSFDAMGQIMDGRQAVFSGEPPAVAAYSSRGPDVNNAFMQTADVLKPDVIAPGSSIWAAWSPVSQNDDYIRGEDFAMVSGTSMATPHVAGVAAIIRQKHPAWSPAAVASAITTSAAATSPGGAPLLAQRASGDFSAATPFDAGAGAVNPAGALDPGLVFDAGFNHYLQFLCAVPGVDEESVRRAAGAGCPAARTEWCSDLNTASVTVASLVGSRKVVRRVTSVAAEEEGYRVSVRAPAGVAVTVAPTEFGIAPNGTKALRILLEAKEALNAYTFGEIVLKGDKKHVVKIPMAVFVRSTRGN</sequence>
<organism evidence="14 15">
    <name type="scientific">Apostasia shenzhenica</name>
    <dbReference type="NCBI Taxonomy" id="1088818"/>
    <lineage>
        <taxon>Eukaryota</taxon>
        <taxon>Viridiplantae</taxon>
        <taxon>Streptophyta</taxon>
        <taxon>Embryophyta</taxon>
        <taxon>Tracheophyta</taxon>
        <taxon>Spermatophyta</taxon>
        <taxon>Magnoliopsida</taxon>
        <taxon>Liliopsida</taxon>
        <taxon>Asparagales</taxon>
        <taxon>Orchidaceae</taxon>
        <taxon>Apostasioideae</taxon>
        <taxon>Apostasia</taxon>
    </lineage>
</organism>
<dbReference type="Gene3D" id="2.60.40.2310">
    <property type="match status" value="1"/>
</dbReference>